<reference evidence="1 2" key="1">
    <citation type="submission" date="2014-06" db="EMBL/GenBank/DDBJ databases">
        <authorList>
            <person name="Swart Estienne"/>
        </authorList>
    </citation>
    <scope>NUCLEOTIDE SEQUENCE [LARGE SCALE GENOMIC DNA]</scope>
    <source>
        <strain evidence="1 2">130c</strain>
    </source>
</reference>
<evidence type="ECO:0000313" key="1">
    <source>
        <dbReference type="EMBL" id="CDW76311.1"/>
    </source>
</evidence>
<gene>
    <name evidence="1" type="primary">Contig2652.g2843</name>
    <name evidence="1" type="ORF">STYLEM_5311</name>
</gene>
<dbReference type="AlphaFoldDB" id="A0A078A253"/>
<keyword evidence="2" id="KW-1185">Reference proteome</keyword>
<sequence length="497" mass="58036">MSQQNPIGLELGVYREQAIDYSAMMSNAQDKHGNDRNSHKNYESLKPYYYNDVNFVPLIKSISHRKSSSQIQTQKTLSKREQLLSQYSGHEKDQHSLLQQLQQIKTDGNNRAVKIDAKSNINKRLQNNNSNSPFTNRWNMLIAQNMVRNKVKNSKIKKALEDINKVVLPKIIDAGGGTANSQIQSQIDLTVIPNKSPIQNKSQNDFRSLRNSVDATTGMSDPNEQKQVQNILKQNKLYQDDYLPYRNKVRLMDKEKAFVGSSMKIRSEKTISPRHTSKLPFNREKFLNDVLQAKNYIVSTKIKLKKQYVSSSIDGDFQDDNNNYSNSYIQQFDITTTKYKIPDQNTTDLKQLNINTECEKRDEGTDTYHLSSDNYRAHYLHQNQRRFPPKIVIQSKRLKSIMIDQPIKEQLKQQQKQNQEMQMLYLTNQGIKQEDTFGYIKDQQRHYFNSFKKDKLNYRSFTDKKPLENSFYDSGYNTGWRQHIEEGIQVDINLIQS</sequence>
<name>A0A078A253_STYLE</name>
<accession>A0A078A253</accession>
<dbReference type="EMBL" id="CCKQ01005157">
    <property type="protein sequence ID" value="CDW76311.1"/>
    <property type="molecule type" value="Genomic_DNA"/>
</dbReference>
<evidence type="ECO:0000313" key="2">
    <source>
        <dbReference type="Proteomes" id="UP000039865"/>
    </source>
</evidence>
<protein>
    <submittedName>
        <fullName evidence="1">Uncharacterized protein</fullName>
    </submittedName>
</protein>
<proteinExistence type="predicted"/>
<organism evidence="1 2">
    <name type="scientific">Stylonychia lemnae</name>
    <name type="common">Ciliate</name>
    <dbReference type="NCBI Taxonomy" id="5949"/>
    <lineage>
        <taxon>Eukaryota</taxon>
        <taxon>Sar</taxon>
        <taxon>Alveolata</taxon>
        <taxon>Ciliophora</taxon>
        <taxon>Intramacronucleata</taxon>
        <taxon>Spirotrichea</taxon>
        <taxon>Stichotrichia</taxon>
        <taxon>Sporadotrichida</taxon>
        <taxon>Oxytrichidae</taxon>
        <taxon>Stylonychinae</taxon>
        <taxon>Stylonychia</taxon>
    </lineage>
</organism>
<dbReference type="InParanoid" id="A0A078A253"/>
<dbReference type="Proteomes" id="UP000039865">
    <property type="component" value="Unassembled WGS sequence"/>
</dbReference>